<reference evidence="2" key="1">
    <citation type="journal article" date="2012" name="Environ. Microbiol.">
        <title>Genomic content of uncultured Bacteroidetes from contrasting oceanic provinces in the North Atlantic Ocean.</title>
        <authorList>
            <person name="Gomez-Pereira P.R."/>
            <person name="Schuler M."/>
            <person name="Fuchs B.M."/>
            <person name="Bennke C."/>
            <person name="Teeling H."/>
            <person name="Waldmann J."/>
            <person name="Richter M."/>
            <person name="Barbe V."/>
            <person name="Bataille E."/>
            <person name="Glockner F.O."/>
            <person name="Amann R."/>
        </authorList>
    </citation>
    <scope>NUCLEOTIDE SEQUENCE</scope>
</reference>
<dbReference type="AlphaFoldDB" id="H6RXF5"/>
<dbReference type="EMBL" id="FO181360">
    <property type="protein sequence ID" value="CCG14138.1"/>
    <property type="molecule type" value="Genomic_DNA"/>
</dbReference>
<dbReference type="SUPFAM" id="SSF55008">
    <property type="entry name" value="HMA, heavy metal-associated domain"/>
    <property type="match status" value="1"/>
</dbReference>
<name>H6RXF5_9BACT</name>
<gene>
    <name evidence="2" type="ORF">S3_BH_A12_0007</name>
</gene>
<accession>H6RXF5</accession>
<organism evidence="2">
    <name type="scientific">uncultured Flavobacteriia bacterium</name>
    <dbReference type="NCBI Taxonomy" id="212695"/>
    <lineage>
        <taxon>Bacteria</taxon>
        <taxon>Pseudomonadati</taxon>
        <taxon>Bacteroidota</taxon>
        <taxon>Flavobacteriia</taxon>
        <taxon>environmental samples</taxon>
    </lineage>
</organism>
<feature type="domain" description="HMA" evidence="1">
    <location>
        <begin position="13"/>
        <end position="72"/>
    </location>
</feature>
<dbReference type="Gene3D" id="3.30.70.100">
    <property type="match status" value="1"/>
</dbReference>
<evidence type="ECO:0000313" key="2">
    <source>
        <dbReference type="EMBL" id="CCG14138.1"/>
    </source>
</evidence>
<proteinExistence type="predicted"/>
<dbReference type="Pfam" id="PF00403">
    <property type="entry name" value="HMA"/>
    <property type="match status" value="1"/>
</dbReference>
<sequence>MIIAQNSNAKANFKVDGVCGMCKVRIENSTIKLKGVKSSKWNVNTGQISLIFNEKKIKLNDIHQFIADLGHDTDKIKAPDLAYNSLDACCKYRDPTVVMDHQ</sequence>
<evidence type="ECO:0000259" key="1">
    <source>
        <dbReference type="Pfam" id="PF00403"/>
    </source>
</evidence>
<protein>
    <submittedName>
        <fullName evidence="2">Heavy metal transport/detoxification protein</fullName>
    </submittedName>
</protein>
<dbReference type="InterPro" id="IPR036163">
    <property type="entry name" value="HMA_dom_sf"/>
</dbReference>
<dbReference type="GO" id="GO:0046872">
    <property type="term" value="F:metal ion binding"/>
    <property type="evidence" value="ECO:0007669"/>
    <property type="project" value="InterPro"/>
</dbReference>
<dbReference type="InterPro" id="IPR006121">
    <property type="entry name" value="HMA_dom"/>
</dbReference>
<reference evidence="2" key="2">
    <citation type="submission" date="2012-02" db="EMBL/GenBank/DDBJ databases">
        <authorList>
            <person name="Genoscope - CEA"/>
        </authorList>
    </citation>
    <scope>NUCLEOTIDE SEQUENCE</scope>
</reference>